<dbReference type="RefSeq" id="WP_377176799.1">
    <property type="nucleotide sequence ID" value="NZ_JBHTMY010000002.1"/>
</dbReference>
<dbReference type="InterPro" id="IPR019734">
    <property type="entry name" value="TPR_rpt"/>
</dbReference>
<dbReference type="InterPro" id="IPR018704">
    <property type="entry name" value="SecYEG/CpoB_TPR"/>
</dbReference>
<organism evidence="3 4">
    <name type="scientific">Namhaeicola litoreus</name>
    <dbReference type="NCBI Taxonomy" id="1052145"/>
    <lineage>
        <taxon>Bacteria</taxon>
        <taxon>Pseudomonadati</taxon>
        <taxon>Bacteroidota</taxon>
        <taxon>Flavobacteriia</taxon>
        <taxon>Flavobacteriales</taxon>
        <taxon>Flavobacteriaceae</taxon>
        <taxon>Namhaeicola</taxon>
    </lineage>
</organism>
<dbReference type="SMART" id="SM00028">
    <property type="entry name" value="TPR"/>
    <property type="match status" value="10"/>
</dbReference>
<keyword evidence="1" id="KW-0802">TPR repeat</keyword>
<dbReference type="Pfam" id="PF12895">
    <property type="entry name" value="ANAPC3"/>
    <property type="match status" value="1"/>
</dbReference>
<gene>
    <name evidence="3" type="ORF">ACFQ39_04545</name>
</gene>
<dbReference type="InterPro" id="IPR011990">
    <property type="entry name" value="TPR-like_helical_dom_sf"/>
</dbReference>
<feature type="domain" description="Ancillary SecYEG translocon subunit/Cell division coordinator CpoB TPR" evidence="2">
    <location>
        <begin position="718"/>
        <end position="819"/>
    </location>
</feature>
<evidence type="ECO:0000313" key="4">
    <source>
        <dbReference type="Proteomes" id="UP001597201"/>
    </source>
</evidence>
<dbReference type="Pfam" id="PF13181">
    <property type="entry name" value="TPR_8"/>
    <property type="match status" value="1"/>
</dbReference>
<dbReference type="PROSITE" id="PS50005">
    <property type="entry name" value="TPR"/>
    <property type="match status" value="6"/>
</dbReference>
<dbReference type="Gene3D" id="1.25.40.10">
    <property type="entry name" value="Tetratricopeptide repeat domain"/>
    <property type="match status" value="8"/>
</dbReference>
<comment type="caution">
    <text evidence="3">The sequence shown here is derived from an EMBL/GenBank/DDBJ whole genome shotgun (WGS) entry which is preliminary data.</text>
</comment>
<feature type="repeat" description="TPR" evidence="1">
    <location>
        <begin position="314"/>
        <end position="347"/>
    </location>
</feature>
<dbReference type="Pfam" id="PF09976">
    <property type="entry name" value="TPR_21"/>
    <property type="match status" value="1"/>
</dbReference>
<dbReference type="PANTHER" id="PTHR12558">
    <property type="entry name" value="CELL DIVISION CYCLE 16,23,27"/>
    <property type="match status" value="1"/>
</dbReference>
<evidence type="ECO:0000259" key="2">
    <source>
        <dbReference type="Pfam" id="PF09976"/>
    </source>
</evidence>
<feature type="repeat" description="TPR" evidence="1">
    <location>
        <begin position="496"/>
        <end position="529"/>
    </location>
</feature>
<dbReference type="PANTHER" id="PTHR12558:SF13">
    <property type="entry name" value="CELL DIVISION CYCLE PROTEIN 27 HOMOLOG"/>
    <property type="match status" value="1"/>
</dbReference>
<dbReference type="SUPFAM" id="SSF48452">
    <property type="entry name" value="TPR-like"/>
    <property type="match status" value="5"/>
</dbReference>
<dbReference type="Pfam" id="PF13174">
    <property type="entry name" value="TPR_6"/>
    <property type="match status" value="2"/>
</dbReference>
<sequence>MPLLQKTVFWFVFLITTFVVAQKSEIYTDELAPYNHAVQLYQNKDYYAAQLLFKNLKNTFDDSSELKARCYYYEAFCSIKTGYDDGEALMKAFVDRFPTSTKRNHAFLEVGDYYFANANYPYALKWYSRVNEKNLYPEQKEDFQFRFAYGLFATRNYEKSKSYFSPLLNSPKYGSDAKYYYGYMAYRDDDYVNADKYLSQAAEDKKDKDIPYFMANIKFKTGKFEEAIELGVPLYTESNGIQKSELAKIIGESYFNLEVYDKAIPYLESYEGKKGRLNNTDYYLLGYAYYKQKDYNTAISYFNKIIDGNNSVSQNAYYHLGECYLRAESKPEALNAFRNASQMDFDKTIQQDAALNYAKLSYDIGNPYQSVAKVIQDYLNKYPTDANKDELNSLIVNSYISSKDYQGALNFLEDNPESEDFLKVAYLRGTQLFKQENYSQAKQLFEMAQKKDNPFLPETIFWHAESDFRLGNYEKALEGFEKFELNPDAAKTTEYKLINYHKAYAYFNLKDYNQAGGHFDKFIESNPKNSELLSDAYLRLGDCYFSMSNYYKALKPYQLAVAENNQDADKASFKIAMSQGLMGENKQKIDELNNLLNTYLRSPLRDDALFELGNTYTSINQNSKAIEAYDDLIKQFPNSNLVSKSMVKQGLIYYNTDQNDLALAKYKKVVQDFPNTPEAREAITNARQVYVDLGRVSEYEKLIKGIDYIDVSSSDIENTLYESAEKQLVSNNTKKAIQGFEDYLKRFPKGQYALPAHYNLANIYEKEGDKKKAISHFTILVQGAASDYSENALLRLSEIYLKDNNFNEAMPLLQRLEKEGSTTTNIDFAKSNLMKGNYALNNYDEALNYANAILENPELDPKIKSDAEIIIARSAFKSGDFITAQDAFKRVEETATGELKAEAIYYDGYFLHQEGNYKNSNQVIQKLASEYASYKYWGAKGLVIMAKNFYALEDLYQATYILESVIKNFSNFTDVTEEAKVELQKIKTEAKKTNESVIQNN</sequence>
<feature type="repeat" description="TPR" evidence="1">
    <location>
        <begin position="643"/>
        <end position="676"/>
    </location>
</feature>
<dbReference type="SMART" id="SM00671">
    <property type="entry name" value="SEL1"/>
    <property type="match status" value="6"/>
</dbReference>
<dbReference type="EMBL" id="JBHTMY010000002">
    <property type="protein sequence ID" value="MFD1314873.1"/>
    <property type="molecule type" value="Genomic_DNA"/>
</dbReference>
<feature type="repeat" description="TPR" evidence="1">
    <location>
        <begin position="606"/>
        <end position="639"/>
    </location>
</feature>
<evidence type="ECO:0000256" key="1">
    <source>
        <dbReference type="PROSITE-ProRule" id="PRU00339"/>
    </source>
</evidence>
<proteinExistence type="predicted"/>
<evidence type="ECO:0000313" key="3">
    <source>
        <dbReference type="EMBL" id="MFD1314873.1"/>
    </source>
</evidence>
<accession>A0ABW3XZ68</accession>
<dbReference type="InterPro" id="IPR006597">
    <property type="entry name" value="Sel1-like"/>
</dbReference>
<name>A0ABW3XZ68_9FLAO</name>
<keyword evidence="4" id="KW-1185">Reference proteome</keyword>
<dbReference type="Proteomes" id="UP001597201">
    <property type="component" value="Unassembled WGS sequence"/>
</dbReference>
<feature type="repeat" description="TPR" evidence="1">
    <location>
        <begin position="279"/>
        <end position="312"/>
    </location>
</feature>
<reference evidence="4" key="1">
    <citation type="journal article" date="2019" name="Int. J. Syst. Evol. Microbiol.">
        <title>The Global Catalogue of Microorganisms (GCM) 10K type strain sequencing project: providing services to taxonomists for standard genome sequencing and annotation.</title>
        <authorList>
            <consortium name="The Broad Institute Genomics Platform"/>
            <consortium name="The Broad Institute Genome Sequencing Center for Infectious Disease"/>
            <person name="Wu L."/>
            <person name="Ma J."/>
        </authorList>
    </citation>
    <scope>NUCLEOTIDE SEQUENCE [LARGE SCALE GENOMIC DNA]</scope>
    <source>
        <strain evidence="4">CCUG 61485</strain>
    </source>
</reference>
<feature type="repeat" description="TPR" evidence="1">
    <location>
        <begin position="534"/>
        <end position="567"/>
    </location>
</feature>
<protein>
    <submittedName>
        <fullName evidence="3">Tetratricopeptide repeat protein</fullName>
    </submittedName>
</protein>